<dbReference type="OrthoDB" id="3919494at2759"/>
<dbReference type="GO" id="GO:0000786">
    <property type="term" value="C:nucleosome"/>
    <property type="evidence" value="ECO:0007669"/>
    <property type="project" value="UniProtKB-KW"/>
</dbReference>
<evidence type="ECO:0000256" key="8">
    <source>
        <dbReference type="ARBA" id="ARBA00023242"/>
    </source>
</evidence>
<comment type="subunit">
    <text evidence="5 10">The nucleosome is a histone octamer containing two molecules each of H2A, H2B, H3 and H4 assembled in one H3-H4 heterotetramer and two H2A-H2B heterodimers. The octamer wraps approximately 147 bp of DNA.</text>
</comment>
<dbReference type="STRING" id="177199.A0A420YG68"/>
<comment type="function">
    <text evidence="1 10">Core component of nucleosome. Nucleosomes wrap and compact DNA into chromatin, limiting DNA accessibility to the cellular machineries which require DNA as a template. Histones thereby play a central role in transcription regulation, DNA repair, DNA replication and chromosomal stability. DNA accessibility is regulated via a complex set of post-translational modifications of histones, also called histone code, and nucleosome remodeling.</text>
</comment>
<dbReference type="SUPFAM" id="SSF47113">
    <property type="entry name" value="Histone-fold"/>
    <property type="match status" value="1"/>
</dbReference>
<evidence type="ECO:0000256" key="1">
    <source>
        <dbReference type="ARBA" id="ARBA00002001"/>
    </source>
</evidence>
<sequence>MPVATIRGGPSGARPGGSAPAGRGKLGGGKGKSALNPFSAQKGAKRHRKMPKDCIYGISKPDIRRLARRGGVKRISATIYGDARQALKERLEVIIRDCVTFCEYRNAKTITVSDVIHSLRRLGRPIYGFDPDTHDHSATVKKAREIARAAREGARRAETDDEEMFV</sequence>
<dbReference type="AlphaFoldDB" id="A0A420YG68"/>
<dbReference type="PROSITE" id="PS00047">
    <property type="entry name" value="HISTONE_H4"/>
    <property type="match status" value="1"/>
</dbReference>
<evidence type="ECO:0000256" key="6">
    <source>
        <dbReference type="ARBA" id="ARBA00022454"/>
    </source>
</evidence>
<dbReference type="PANTHER" id="PTHR10484">
    <property type="entry name" value="HISTONE H4"/>
    <property type="match status" value="1"/>
</dbReference>
<dbReference type="PRINTS" id="PR00623">
    <property type="entry name" value="HISTONEH4"/>
</dbReference>
<dbReference type="FunFam" id="1.10.20.10:FF:000012">
    <property type="entry name" value="Histone H4"/>
    <property type="match status" value="1"/>
</dbReference>
<evidence type="ECO:0000313" key="13">
    <source>
        <dbReference type="Proteomes" id="UP000275385"/>
    </source>
</evidence>
<keyword evidence="6 10" id="KW-0158">Chromosome</keyword>
<comment type="subcellular location">
    <subcellularLocation>
        <location evidence="3">Chromosome</location>
    </subcellularLocation>
    <subcellularLocation>
        <location evidence="2">Nucleus</location>
    </subcellularLocation>
</comment>
<organism evidence="12 13">
    <name type="scientific">Coniochaeta pulveracea</name>
    <dbReference type="NCBI Taxonomy" id="177199"/>
    <lineage>
        <taxon>Eukaryota</taxon>
        <taxon>Fungi</taxon>
        <taxon>Dikarya</taxon>
        <taxon>Ascomycota</taxon>
        <taxon>Pezizomycotina</taxon>
        <taxon>Sordariomycetes</taxon>
        <taxon>Sordariomycetidae</taxon>
        <taxon>Coniochaetales</taxon>
        <taxon>Coniochaetaceae</taxon>
        <taxon>Coniochaeta</taxon>
    </lineage>
</organism>
<comment type="caution">
    <text evidence="12">The sequence shown here is derived from an EMBL/GenBank/DDBJ whole genome shotgun (WGS) entry which is preliminary data.</text>
</comment>
<dbReference type="GO" id="GO:0046982">
    <property type="term" value="F:protein heterodimerization activity"/>
    <property type="evidence" value="ECO:0007669"/>
    <property type="project" value="InterPro"/>
</dbReference>
<keyword evidence="7 10" id="KW-0238">DNA-binding</keyword>
<dbReference type="Gene3D" id="1.10.20.10">
    <property type="entry name" value="Histone, subunit A"/>
    <property type="match status" value="1"/>
</dbReference>
<gene>
    <name evidence="12" type="ORF">DL546_008496</name>
</gene>
<dbReference type="GO" id="GO:0003677">
    <property type="term" value="F:DNA binding"/>
    <property type="evidence" value="ECO:0007669"/>
    <property type="project" value="UniProtKB-KW"/>
</dbReference>
<evidence type="ECO:0000256" key="10">
    <source>
        <dbReference type="RuleBase" id="RU000528"/>
    </source>
</evidence>
<evidence type="ECO:0000256" key="7">
    <source>
        <dbReference type="ARBA" id="ARBA00023125"/>
    </source>
</evidence>
<keyword evidence="8 10" id="KW-0539">Nucleus</keyword>
<evidence type="ECO:0000256" key="2">
    <source>
        <dbReference type="ARBA" id="ARBA00004123"/>
    </source>
</evidence>
<evidence type="ECO:0000256" key="3">
    <source>
        <dbReference type="ARBA" id="ARBA00004286"/>
    </source>
</evidence>
<feature type="region of interest" description="Disordered" evidence="11">
    <location>
        <begin position="1"/>
        <end position="50"/>
    </location>
</feature>
<dbReference type="Proteomes" id="UP000275385">
    <property type="component" value="Unassembled WGS sequence"/>
</dbReference>
<dbReference type="InterPro" id="IPR001951">
    <property type="entry name" value="Histone_H4"/>
</dbReference>
<dbReference type="InterPro" id="IPR019809">
    <property type="entry name" value="Histone_H4_CS"/>
</dbReference>
<evidence type="ECO:0000256" key="9">
    <source>
        <dbReference type="ARBA" id="ARBA00023269"/>
    </source>
</evidence>
<dbReference type="InterPro" id="IPR009072">
    <property type="entry name" value="Histone-fold"/>
</dbReference>
<protein>
    <recommendedName>
        <fullName evidence="10">Histone H4</fullName>
    </recommendedName>
</protein>
<keyword evidence="13" id="KW-1185">Reference proteome</keyword>
<dbReference type="EMBL" id="QVQW01000012">
    <property type="protein sequence ID" value="RKU46857.1"/>
    <property type="molecule type" value="Genomic_DNA"/>
</dbReference>
<dbReference type="SMART" id="SM00417">
    <property type="entry name" value="H4"/>
    <property type="match status" value="1"/>
</dbReference>
<dbReference type="CDD" id="cd22912">
    <property type="entry name" value="HFD_H4"/>
    <property type="match status" value="1"/>
</dbReference>
<evidence type="ECO:0000256" key="4">
    <source>
        <dbReference type="ARBA" id="ARBA00006564"/>
    </source>
</evidence>
<reference evidence="12 13" key="1">
    <citation type="submission" date="2018-08" db="EMBL/GenBank/DDBJ databases">
        <title>Draft genome of the lignicolous fungus Coniochaeta pulveracea.</title>
        <authorList>
            <person name="Borstlap C.J."/>
            <person name="De Witt R.N."/>
            <person name="Botha A."/>
            <person name="Volschenk H."/>
        </authorList>
    </citation>
    <scope>NUCLEOTIDE SEQUENCE [LARGE SCALE GENOMIC DNA]</scope>
    <source>
        <strain evidence="12 13">CAB683</strain>
    </source>
</reference>
<accession>A0A420YG68</accession>
<name>A0A420YG68_9PEZI</name>
<proteinExistence type="inferred from homology"/>
<evidence type="ECO:0000313" key="12">
    <source>
        <dbReference type="EMBL" id="RKU46857.1"/>
    </source>
</evidence>
<evidence type="ECO:0000256" key="11">
    <source>
        <dbReference type="SAM" id="MobiDB-lite"/>
    </source>
</evidence>
<dbReference type="GO" id="GO:0030527">
    <property type="term" value="F:structural constituent of chromatin"/>
    <property type="evidence" value="ECO:0007669"/>
    <property type="project" value="InterPro"/>
</dbReference>
<dbReference type="GO" id="GO:0005634">
    <property type="term" value="C:nucleus"/>
    <property type="evidence" value="ECO:0007669"/>
    <property type="project" value="UniProtKB-SubCell"/>
</dbReference>
<evidence type="ECO:0000256" key="5">
    <source>
        <dbReference type="ARBA" id="ARBA00011538"/>
    </source>
</evidence>
<keyword evidence="9 10" id="KW-0544">Nucleosome core</keyword>
<comment type="similarity">
    <text evidence="4 10">Belongs to the histone H4 family.</text>
</comment>